<dbReference type="InParanoid" id="A0A671Z1W9"/>
<evidence type="ECO:0000313" key="8">
    <source>
        <dbReference type="Ensembl" id="ENSSAUP00010068970.1"/>
    </source>
</evidence>
<dbReference type="Pfam" id="PF01513">
    <property type="entry name" value="NAD_kinase"/>
    <property type="match status" value="1"/>
</dbReference>
<feature type="compositionally biased region" description="Low complexity" evidence="7">
    <location>
        <begin position="299"/>
        <end position="309"/>
    </location>
</feature>
<dbReference type="Gene3D" id="3.40.50.10330">
    <property type="entry name" value="Probable inorganic polyphosphate/atp-NAD kinase, domain 1"/>
    <property type="match status" value="1"/>
</dbReference>
<dbReference type="GeneTree" id="ENSGT00940000165431"/>
<dbReference type="PANTHER" id="PTHR20275">
    <property type="entry name" value="NAD KINASE"/>
    <property type="match status" value="1"/>
</dbReference>
<evidence type="ECO:0000256" key="6">
    <source>
        <dbReference type="ARBA" id="ARBA00023027"/>
    </source>
</evidence>
<reference evidence="8" key="1">
    <citation type="submission" date="2021-04" db="EMBL/GenBank/DDBJ databases">
        <authorList>
            <consortium name="Wellcome Sanger Institute Data Sharing"/>
        </authorList>
    </citation>
    <scope>NUCLEOTIDE SEQUENCE [LARGE SCALE GENOMIC DNA]</scope>
</reference>
<dbReference type="Gene3D" id="2.60.200.30">
    <property type="entry name" value="Probable inorganic polyphosphate/atp-NAD kinase, domain 2"/>
    <property type="match status" value="1"/>
</dbReference>
<dbReference type="Proteomes" id="UP000472265">
    <property type="component" value="Chromosome 21"/>
</dbReference>
<dbReference type="GO" id="GO:0019674">
    <property type="term" value="P:NAD+ metabolic process"/>
    <property type="evidence" value="ECO:0007669"/>
    <property type="project" value="InterPro"/>
</dbReference>
<dbReference type="InterPro" id="IPR017438">
    <property type="entry name" value="ATP-NAD_kinase_N"/>
</dbReference>
<dbReference type="AlphaFoldDB" id="A0A671Z1W9"/>
<keyword evidence="4" id="KW-0418">Kinase</keyword>
<dbReference type="InterPro" id="IPR016064">
    <property type="entry name" value="NAD/diacylglycerol_kinase_sf"/>
</dbReference>
<gene>
    <name evidence="8" type="primary">nadkb</name>
</gene>
<organism evidence="8 9">
    <name type="scientific">Sparus aurata</name>
    <name type="common">Gilthead sea bream</name>
    <dbReference type="NCBI Taxonomy" id="8175"/>
    <lineage>
        <taxon>Eukaryota</taxon>
        <taxon>Metazoa</taxon>
        <taxon>Chordata</taxon>
        <taxon>Craniata</taxon>
        <taxon>Vertebrata</taxon>
        <taxon>Euteleostomi</taxon>
        <taxon>Actinopterygii</taxon>
        <taxon>Neopterygii</taxon>
        <taxon>Teleostei</taxon>
        <taxon>Neoteleostei</taxon>
        <taxon>Acanthomorphata</taxon>
        <taxon>Eupercaria</taxon>
        <taxon>Spariformes</taxon>
        <taxon>Sparidae</taxon>
        <taxon>Sparus</taxon>
    </lineage>
</organism>
<dbReference type="SUPFAM" id="SSF111331">
    <property type="entry name" value="NAD kinase/diacylglycerol kinase-like"/>
    <property type="match status" value="1"/>
</dbReference>
<dbReference type="Ensembl" id="ENSSAUT00010072189.1">
    <property type="protein sequence ID" value="ENSSAUP00010068970.1"/>
    <property type="gene ID" value="ENSSAUG00010027339.1"/>
</dbReference>
<dbReference type="Pfam" id="PF20143">
    <property type="entry name" value="NAD_kinase_C"/>
    <property type="match status" value="1"/>
</dbReference>
<dbReference type="InterPro" id="IPR017437">
    <property type="entry name" value="ATP-NAD_kinase_PpnK-typ_C"/>
</dbReference>
<feature type="compositionally biased region" description="Basic residues" evidence="7">
    <location>
        <begin position="36"/>
        <end position="60"/>
    </location>
</feature>
<feature type="region of interest" description="Disordered" evidence="7">
    <location>
        <begin position="291"/>
        <end position="317"/>
    </location>
</feature>
<dbReference type="GO" id="GO:0003951">
    <property type="term" value="F:NAD+ kinase activity"/>
    <property type="evidence" value="ECO:0007669"/>
    <property type="project" value="UniProtKB-EC"/>
</dbReference>
<keyword evidence="9" id="KW-1185">Reference proteome</keyword>
<evidence type="ECO:0000256" key="1">
    <source>
        <dbReference type="ARBA" id="ARBA00010995"/>
    </source>
</evidence>
<evidence type="ECO:0000256" key="5">
    <source>
        <dbReference type="ARBA" id="ARBA00022857"/>
    </source>
</evidence>
<evidence type="ECO:0000256" key="4">
    <source>
        <dbReference type="ARBA" id="ARBA00022777"/>
    </source>
</evidence>
<evidence type="ECO:0000256" key="7">
    <source>
        <dbReference type="SAM" id="MobiDB-lite"/>
    </source>
</evidence>
<dbReference type="EC" id="2.7.1.23" evidence="2"/>
<keyword evidence="3" id="KW-0808">Transferase</keyword>
<evidence type="ECO:0000313" key="9">
    <source>
        <dbReference type="Proteomes" id="UP000472265"/>
    </source>
</evidence>
<accession>A0A671Z1W9</accession>
<name>A0A671Z1W9_SPAAU</name>
<keyword evidence="5" id="KW-0521">NADP</keyword>
<dbReference type="InterPro" id="IPR002504">
    <property type="entry name" value="NADK"/>
</dbReference>
<feature type="region of interest" description="Disordered" evidence="7">
    <location>
        <begin position="1"/>
        <end position="67"/>
    </location>
</feature>
<dbReference type="OrthoDB" id="24581at2759"/>
<reference evidence="8" key="2">
    <citation type="submission" date="2025-08" db="UniProtKB">
        <authorList>
            <consortium name="Ensembl"/>
        </authorList>
    </citation>
    <scope>IDENTIFICATION</scope>
</reference>
<evidence type="ECO:0000256" key="3">
    <source>
        <dbReference type="ARBA" id="ARBA00022679"/>
    </source>
</evidence>
<dbReference type="PANTHER" id="PTHR20275:SF29">
    <property type="entry name" value="NAD(+) KINASE"/>
    <property type="match status" value="1"/>
</dbReference>
<sequence length="496" mass="55024">MENSESGPSSGPVSVAERGMARPSAPSGQLSESARPSKHREHPSKSPRRRRKGTKSQRRGGGHEQLLWEMERRRLPGQHEHLEPSGSASDTVESCPKRRAHFLHGPYPATHFGPKACILPNPTSVMHIQDPASQRLTWNKPPVNVLVIRKIRDESLVEPFKELCRFLVEEKLMMVYVERRVVDDATLSKDEAFGSIRNQLCTFREGYDDISDCIDLIICLGGDGTLLYASSLFQGSVPPVMAFHLGSLGFLTPFKFESYKTEVAKVFEGNAAITLRSRLKVKVVKDMLQREGQQPYSRETTQQHQQQEHNGILPQGHTNSEAGKVTLQLQVLNEVVVDRGPSSYLSNVDLYLDGRLITSVQGDGVIVSTPTGSTAYAAAAGASMIHPNVPAIMVTPICPHSLSFRPIVVPAGVELMITLSPDARNTAWVSFDGRKRQEIQYGDCIKITTSCYPVPSICCHDLVYDWFESLAQCLHWNVRKRQARLADASDSSDTEN</sequence>
<feature type="compositionally biased region" description="Low complexity" evidence="7">
    <location>
        <begin position="1"/>
        <end position="15"/>
    </location>
</feature>
<protein>
    <recommendedName>
        <fullName evidence="2">NAD(+) kinase</fullName>
        <ecNumber evidence="2">2.7.1.23</ecNumber>
    </recommendedName>
</protein>
<evidence type="ECO:0000256" key="2">
    <source>
        <dbReference type="ARBA" id="ARBA00012120"/>
    </source>
</evidence>
<keyword evidence="6" id="KW-0520">NAD</keyword>
<dbReference type="OMA" id="ESREPQM"/>
<proteinExistence type="inferred from homology"/>
<reference evidence="8" key="3">
    <citation type="submission" date="2025-09" db="UniProtKB">
        <authorList>
            <consortium name="Ensembl"/>
        </authorList>
    </citation>
    <scope>IDENTIFICATION</scope>
</reference>
<dbReference type="HAMAP" id="MF_00361">
    <property type="entry name" value="NAD_kinase"/>
    <property type="match status" value="1"/>
</dbReference>
<comment type="similarity">
    <text evidence="1">Belongs to the NAD kinase family.</text>
</comment>
<dbReference type="FunFam" id="2.60.200.30:FF:000003">
    <property type="entry name" value="NAD kinase b"/>
    <property type="match status" value="1"/>
</dbReference>
<dbReference type="GO" id="GO:0006741">
    <property type="term" value="P:NADP+ biosynthetic process"/>
    <property type="evidence" value="ECO:0007669"/>
    <property type="project" value="InterPro"/>
</dbReference>